<dbReference type="Pfam" id="PF13649">
    <property type="entry name" value="Methyltransf_25"/>
    <property type="match status" value="1"/>
</dbReference>
<organism evidence="2 3">
    <name type="scientific">Fusibacter bizertensis</name>
    <dbReference type="NCBI Taxonomy" id="1488331"/>
    <lineage>
        <taxon>Bacteria</taxon>
        <taxon>Bacillati</taxon>
        <taxon>Bacillota</taxon>
        <taxon>Clostridia</taxon>
        <taxon>Eubacteriales</taxon>
        <taxon>Eubacteriales Family XII. Incertae Sedis</taxon>
        <taxon>Fusibacter</taxon>
    </lineage>
</organism>
<dbReference type="InterPro" id="IPR029063">
    <property type="entry name" value="SAM-dependent_MTases_sf"/>
</dbReference>
<dbReference type="InterPro" id="IPR000551">
    <property type="entry name" value="MerR-type_HTH_dom"/>
</dbReference>
<protein>
    <submittedName>
        <fullName evidence="2">MerR family transcriptional regulator</fullName>
    </submittedName>
</protein>
<dbReference type="SUPFAM" id="SSF46955">
    <property type="entry name" value="Putative DNA-binding domain"/>
    <property type="match status" value="1"/>
</dbReference>
<name>A0ABT6NDG4_9FIRM</name>
<dbReference type="Pfam" id="PF13411">
    <property type="entry name" value="MerR_1"/>
    <property type="match status" value="1"/>
</dbReference>
<dbReference type="SMART" id="SM00422">
    <property type="entry name" value="HTH_MERR"/>
    <property type="match status" value="1"/>
</dbReference>
<evidence type="ECO:0000259" key="1">
    <source>
        <dbReference type="PROSITE" id="PS50937"/>
    </source>
</evidence>
<feature type="domain" description="HTH merR-type" evidence="1">
    <location>
        <begin position="1"/>
        <end position="67"/>
    </location>
</feature>
<keyword evidence="3" id="KW-1185">Reference proteome</keyword>
<evidence type="ECO:0000313" key="2">
    <source>
        <dbReference type="EMBL" id="MDH8678431.1"/>
    </source>
</evidence>
<proteinExistence type="predicted"/>
<dbReference type="Gene3D" id="3.40.50.150">
    <property type="entry name" value="Vaccinia Virus protein VP39"/>
    <property type="match status" value="1"/>
</dbReference>
<dbReference type="InterPro" id="IPR009061">
    <property type="entry name" value="DNA-bd_dom_put_sf"/>
</dbReference>
<reference evidence="2 3" key="1">
    <citation type="submission" date="2023-04" db="EMBL/GenBank/DDBJ databases">
        <title>Fusibacter bizertensis strain WBS, isolated from littoral bottom sediments of the Arctic seas - biochemical and genomic analysis.</title>
        <authorList>
            <person name="Brioukhanov A.L."/>
        </authorList>
    </citation>
    <scope>NUCLEOTIDE SEQUENCE [LARGE SCALE GENOMIC DNA]</scope>
    <source>
        <strain evidence="2 3">WBS</strain>
    </source>
</reference>
<dbReference type="SUPFAM" id="SSF53335">
    <property type="entry name" value="S-adenosyl-L-methionine-dependent methyltransferases"/>
    <property type="match status" value="1"/>
</dbReference>
<dbReference type="PROSITE" id="PS50937">
    <property type="entry name" value="HTH_MERR_2"/>
    <property type="match status" value="1"/>
</dbReference>
<gene>
    <name evidence="2" type="ORF">QE109_09755</name>
</gene>
<sequence length="423" mass="49189">MKIGQFAIQNETSIDTIRHYISLGLIIPEKHNTQFDFDDKCTIDFQEITALKKIGFSLNEIQQLMLYRRIGKLTGYDRRITYTSFFERKKTQIDNEIIKLDTMRQNLESALNEMNREIEFDKYIDLETLGIPLQAFELLCCPHCHLPLNILDGKVQNGQLIDAKLQCDHHHQIQIIDGILFIENAKNIGESDYKGTDLNLYSEAYIDEYINTTDINYLKKLHEGLQWSSRHIAFEGLTDEIGLELGSGHGYFMRHMIECFPCTFTYIAIDHDLTKLRWLKKIIERSHPKCTILFICADFLQIPLKPKSIDVLFDISGSSNYAFDHTEFLLKKIDELVKDQAHLHAFYILFKNYVTHSKVPQTFRDGFNIHSIQSNLKELNYHCTEDFETESVEKGGPLENYFVEGEHVSTYFYSGIKAKKPLG</sequence>
<dbReference type="InterPro" id="IPR041698">
    <property type="entry name" value="Methyltransf_25"/>
</dbReference>
<accession>A0ABT6NDG4</accession>
<dbReference type="RefSeq" id="WP_281094271.1">
    <property type="nucleotide sequence ID" value="NZ_JARYZI010000005.1"/>
</dbReference>
<evidence type="ECO:0000313" key="3">
    <source>
        <dbReference type="Proteomes" id="UP001158045"/>
    </source>
</evidence>
<dbReference type="EMBL" id="JARYZI010000005">
    <property type="protein sequence ID" value="MDH8678431.1"/>
    <property type="molecule type" value="Genomic_DNA"/>
</dbReference>
<dbReference type="Gene3D" id="1.10.1660.10">
    <property type="match status" value="1"/>
</dbReference>
<comment type="caution">
    <text evidence="2">The sequence shown here is derived from an EMBL/GenBank/DDBJ whole genome shotgun (WGS) entry which is preliminary data.</text>
</comment>
<dbReference type="Proteomes" id="UP001158045">
    <property type="component" value="Unassembled WGS sequence"/>
</dbReference>